<dbReference type="InterPro" id="IPR011009">
    <property type="entry name" value="Kinase-like_dom_sf"/>
</dbReference>
<evidence type="ECO:0000313" key="7">
    <source>
        <dbReference type="EMBL" id="QKX58833.1"/>
    </source>
</evidence>
<dbReference type="InterPro" id="IPR050108">
    <property type="entry name" value="CDK"/>
</dbReference>
<dbReference type="GO" id="GO:0005634">
    <property type="term" value="C:nucleus"/>
    <property type="evidence" value="ECO:0007669"/>
    <property type="project" value="TreeGrafter"/>
</dbReference>
<dbReference type="EC" id="2.7.11.22" evidence="1"/>
<dbReference type="GeneID" id="55993457"/>
<dbReference type="SMART" id="SM00220">
    <property type="entry name" value="S_TKc"/>
    <property type="match status" value="1"/>
</dbReference>
<dbReference type="KEGG" id="trg:TRUGW13939_05961"/>
<comment type="catalytic activity">
    <reaction evidence="5">
        <text>L-seryl-[protein] + ATP = O-phospho-L-seryl-[protein] + ADP + H(+)</text>
        <dbReference type="Rhea" id="RHEA:17989"/>
        <dbReference type="Rhea" id="RHEA-COMP:9863"/>
        <dbReference type="Rhea" id="RHEA-COMP:11604"/>
        <dbReference type="ChEBI" id="CHEBI:15378"/>
        <dbReference type="ChEBI" id="CHEBI:29999"/>
        <dbReference type="ChEBI" id="CHEBI:30616"/>
        <dbReference type="ChEBI" id="CHEBI:83421"/>
        <dbReference type="ChEBI" id="CHEBI:456216"/>
        <dbReference type="EC" id="2.7.11.22"/>
    </reaction>
</comment>
<dbReference type="OrthoDB" id="5979581at2759"/>
<dbReference type="GO" id="GO:0004693">
    <property type="term" value="F:cyclin-dependent protein serine/threonine kinase activity"/>
    <property type="evidence" value="ECO:0007669"/>
    <property type="project" value="UniProtKB-EC"/>
</dbReference>
<keyword evidence="3" id="KW-0067">ATP-binding</keyword>
<feature type="domain" description="Protein kinase" evidence="6">
    <location>
        <begin position="21"/>
        <end position="317"/>
    </location>
</feature>
<evidence type="ECO:0000256" key="1">
    <source>
        <dbReference type="ARBA" id="ARBA00012425"/>
    </source>
</evidence>
<protein>
    <recommendedName>
        <fullName evidence="1">cyclin-dependent kinase</fullName>
        <ecNumber evidence="1">2.7.11.22</ecNumber>
    </recommendedName>
</protein>
<reference evidence="8" key="1">
    <citation type="submission" date="2020-06" db="EMBL/GenBank/DDBJ databases">
        <title>A chromosome-scale genome assembly of Talaromyces rugulosus W13939.</title>
        <authorList>
            <person name="Wang B."/>
            <person name="Guo L."/>
            <person name="Ye K."/>
            <person name="Wang L."/>
        </authorList>
    </citation>
    <scope>NUCLEOTIDE SEQUENCE [LARGE SCALE GENOMIC DNA]</scope>
    <source>
        <strain evidence="8">W13939</strain>
    </source>
</reference>
<dbReference type="AlphaFoldDB" id="A0A7H8R1T1"/>
<evidence type="ECO:0000256" key="2">
    <source>
        <dbReference type="ARBA" id="ARBA00022741"/>
    </source>
</evidence>
<dbReference type="Pfam" id="PF00069">
    <property type="entry name" value="Pkinase"/>
    <property type="match status" value="1"/>
</dbReference>
<dbReference type="SUPFAM" id="SSF56112">
    <property type="entry name" value="Protein kinase-like (PK-like)"/>
    <property type="match status" value="1"/>
</dbReference>
<keyword evidence="8" id="KW-1185">Reference proteome</keyword>
<evidence type="ECO:0000259" key="6">
    <source>
        <dbReference type="PROSITE" id="PS50011"/>
    </source>
</evidence>
<evidence type="ECO:0000256" key="3">
    <source>
        <dbReference type="ARBA" id="ARBA00022840"/>
    </source>
</evidence>
<accession>A0A7H8R1T1</accession>
<name>A0A7H8R1T1_TALRU</name>
<dbReference type="EMBL" id="CP055900">
    <property type="protein sequence ID" value="QKX58833.1"/>
    <property type="molecule type" value="Genomic_DNA"/>
</dbReference>
<evidence type="ECO:0000256" key="5">
    <source>
        <dbReference type="ARBA" id="ARBA00048367"/>
    </source>
</evidence>
<dbReference type="RefSeq" id="XP_035345011.1">
    <property type="nucleotide sequence ID" value="XM_035489118.1"/>
</dbReference>
<gene>
    <name evidence="7" type="ORF">TRUGW13939_05961</name>
</gene>
<dbReference type="PROSITE" id="PS50011">
    <property type="entry name" value="PROTEIN_KINASE_DOM"/>
    <property type="match status" value="1"/>
</dbReference>
<evidence type="ECO:0000313" key="8">
    <source>
        <dbReference type="Proteomes" id="UP000509510"/>
    </source>
</evidence>
<comment type="catalytic activity">
    <reaction evidence="4">
        <text>L-threonyl-[protein] + ATP = O-phospho-L-threonyl-[protein] + ADP + H(+)</text>
        <dbReference type="Rhea" id="RHEA:46608"/>
        <dbReference type="Rhea" id="RHEA-COMP:11060"/>
        <dbReference type="Rhea" id="RHEA-COMP:11605"/>
        <dbReference type="ChEBI" id="CHEBI:15378"/>
        <dbReference type="ChEBI" id="CHEBI:30013"/>
        <dbReference type="ChEBI" id="CHEBI:30616"/>
        <dbReference type="ChEBI" id="CHEBI:61977"/>
        <dbReference type="ChEBI" id="CHEBI:456216"/>
        <dbReference type="EC" id="2.7.11.22"/>
    </reaction>
</comment>
<dbReference type="PANTHER" id="PTHR24056">
    <property type="entry name" value="CELL DIVISION PROTEIN KINASE"/>
    <property type="match status" value="1"/>
</dbReference>
<dbReference type="Gene3D" id="1.10.510.10">
    <property type="entry name" value="Transferase(Phosphotransferase) domain 1"/>
    <property type="match status" value="1"/>
</dbReference>
<organism evidence="7 8">
    <name type="scientific">Talaromyces rugulosus</name>
    <name type="common">Penicillium rugulosum</name>
    <dbReference type="NCBI Taxonomy" id="121627"/>
    <lineage>
        <taxon>Eukaryota</taxon>
        <taxon>Fungi</taxon>
        <taxon>Dikarya</taxon>
        <taxon>Ascomycota</taxon>
        <taxon>Pezizomycotina</taxon>
        <taxon>Eurotiomycetes</taxon>
        <taxon>Eurotiomycetidae</taxon>
        <taxon>Eurotiales</taxon>
        <taxon>Trichocomaceae</taxon>
        <taxon>Talaromyces</taxon>
        <taxon>Talaromyces sect. Islandici</taxon>
    </lineage>
</organism>
<dbReference type="CDD" id="cd00180">
    <property type="entry name" value="PKc"/>
    <property type="match status" value="1"/>
</dbReference>
<sequence>MTLERNIKYLGRSKAIYSLSEPLYPRYASGITQHVWKSHRLGSDPVVVKFRRLDTPQSRSDFQNEITQLRKLEDCRYIRGILDAIEDPADKAIDHGMILEWFPETLWEARENGRLSSFGLVGIRKIMKNVLEGIQELHSREFIHLDIKAQNILSNGLSAKLSDLGSIWPASPSSRGTAQPMPYRSPGILFGREWSKEVDIWGWGMVYVHMVQACIRPDIWGLYDRLHEESTLEATTAYEERVRQDIFHDFRLYSIRLYEECEDRWPGLDPDRKDVTIRSILEYLQFPENEICFLQEVLNPDPTARPTAKAILDSGWLDNLSEDH</sequence>
<evidence type="ECO:0000256" key="4">
    <source>
        <dbReference type="ARBA" id="ARBA00047811"/>
    </source>
</evidence>
<proteinExistence type="predicted"/>
<dbReference type="Proteomes" id="UP000509510">
    <property type="component" value="Chromosome III"/>
</dbReference>
<dbReference type="GO" id="GO:0005524">
    <property type="term" value="F:ATP binding"/>
    <property type="evidence" value="ECO:0007669"/>
    <property type="project" value="UniProtKB-KW"/>
</dbReference>
<dbReference type="InterPro" id="IPR000719">
    <property type="entry name" value="Prot_kinase_dom"/>
</dbReference>
<keyword evidence="2" id="KW-0547">Nucleotide-binding</keyword>